<dbReference type="Gene3D" id="2.60.120.200">
    <property type="match status" value="1"/>
</dbReference>
<keyword evidence="2" id="KW-1185">Reference proteome</keyword>
<protein>
    <recommendedName>
        <fullName evidence="3">DUF5017 domain-containing protein</fullName>
    </recommendedName>
</protein>
<accession>A0A425XZG3</accession>
<evidence type="ECO:0000313" key="2">
    <source>
        <dbReference type="Proteomes" id="UP000285794"/>
    </source>
</evidence>
<gene>
    <name evidence="1" type="ORF">DWB61_12130</name>
</gene>
<name>A0A425XZG3_9BACT</name>
<organism evidence="1 2">
    <name type="scientific">Ancylomarina euxinus</name>
    <dbReference type="NCBI Taxonomy" id="2283627"/>
    <lineage>
        <taxon>Bacteria</taxon>
        <taxon>Pseudomonadati</taxon>
        <taxon>Bacteroidota</taxon>
        <taxon>Bacteroidia</taxon>
        <taxon>Marinilabiliales</taxon>
        <taxon>Marinifilaceae</taxon>
        <taxon>Ancylomarina</taxon>
    </lineage>
</organism>
<dbReference type="RefSeq" id="WP_125031150.1">
    <property type="nucleotide sequence ID" value="NZ_JAPXVP010000005.1"/>
</dbReference>
<evidence type="ECO:0008006" key="3">
    <source>
        <dbReference type="Google" id="ProtNLM"/>
    </source>
</evidence>
<reference evidence="1 2" key="1">
    <citation type="submission" date="2018-07" db="EMBL/GenBank/DDBJ databases">
        <title>Draft genome sequence of Ancylomarina sp. M1P.</title>
        <authorList>
            <person name="Yadav S."/>
            <person name="Villanueva L."/>
            <person name="Damste J.S.S."/>
        </authorList>
    </citation>
    <scope>NUCLEOTIDE SEQUENCE [LARGE SCALE GENOMIC DNA]</scope>
    <source>
        <strain evidence="1 2">M1P</strain>
    </source>
</reference>
<comment type="caution">
    <text evidence="1">The sequence shown here is derived from an EMBL/GenBank/DDBJ whole genome shotgun (WGS) entry which is preliminary data.</text>
</comment>
<sequence>MNILKKQYTKRMVPVVLLVSFLSFGSLSIFAKDKSKGKTVLFEDGWQELKPVEGKNQTGNFTAISLQGEPEQSDNKKWTSSWGNWTVNGIEGEIKRGVTMVPNKLENDDWLISELIDLNDCKKPVLNIEAYSKYGTDTGNDLKLLISTNYNGDLESADWDELYWESIHKHNQAVPQAIDLKKYLGAKVVIAFRSIHKGKSLSNLTRTTFLSKVSVIAMKK</sequence>
<dbReference type="OrthoDB" id="1116750at2"/>
<dbReference type="Proteomes" id="UP000285794">
    <property type="component" value="Unassembled WGS sequence"/>
</dbReference>
<dbReference type="EMBL" id="QQWG01000012">
    <property type="protein sequence ID" value="RRG20487.1"/>
    <property type="molecule type" value="Genomic_DNA"/>
</dbReference>
<proteinExistence type="predicted"/>
<evidence type="ECO:0000313" key="1">
    <source>
        <dbReference type="EMBL" id="RRG20487.1"/>
    </source>
</evidence>
<dbReference type="AlphaFoldDB" id="A0A425XZG3"/>